<dbReference type="PANTHER" id="PTHR34069">
    <property type="entry name" value="3-OXOACYL-[ACYL-CARRIER-PROTEIN] SYNTHASE 3"/>
    <property type="match status" value="1"/>
</dbReference>
<dbReference type="RefSeq" id="WP_030077200.1">
    <property type="nucleotide sequence ID" value="NZ_JBHTCK010000006.1"/>
</dbReference>
<keyword evidence="1" id="KW-0963">Cytoplasm</keyword>
<feature type="domain" description="Beta-ketoacyl-[acyl-carrier-protein] synthase III C-terminal" evidence="4">
    <location>
        <begin position="231"/>
        <end position="320"/>
    </location>
</feature>
<keyword evidence="3" id="KW-0012">Acyltransferase</keyword>
<protein>
    <submittedName>
        <fullName evidence="6">3-oxoacyl-ACP synthase III family protein</fullName>
    </submittedName>
</protein>
<evidence type="ECO:0000256" key="1">
    <source>
        <dbReference type="ARBA" id="ARBA00022490"/>
    </source>
</evidence>
<comment type="caution">
    <text evidence="6">The sequence shown here is derived from an EMBL/GenBank/DDBJ whole genome shotgun (WGS) entry which is preliminary data.</text>
</comment>
<keyword evidence="7" id="KW-1185">Reference proteome</keyword>
<sequence length="322" mass="34645">MGGIVDFAVSFPSATADIHAMHRASGVPVADIARITHTESFPVLGDGEPAWELAVRAARTVLDRTAAPPHRVRQVLYAGSGAWDRPFWSPAAKVADRLGIGEAHCFEVANFCNAGAAALWLAAQNPALGPGEYALVLVGDRLSTMVDYADPASKGLFNFGDAAAAILLAADGDAATSFRVLHSAMRTDPSWSDYYHGESRNDRVVIRRGPHRSGLADAYVRTFTELVRQTLKELGRDIDDVGRLLINQGDRSMHERLLNELGIPASRSVFNYHRFGHMGGADPFIALRDLSDDGLLSSGELILLATSGMGFSWGITALEYQG</sequence>
<evidence type="ECO:0000256" key="3">
    <source>
        <dbReference type="ARBA" id="ARBA00023315"/>
    </source>
</evidence>
<reference evidence="7" key="1">
    <citation type="journal article" date="2019" name="Int. J. Syst. Evol. Microbiol.">
        <title>The Global Catalogue of Microorganisms (GCM) 10K type strain sequencing project: providing services to taxonomists for standard genome sequencing and annotation.</title>
        <authorList>
            <consortium name="The Broad Institute Genomics Platform"/>
            <consortium name="The Broad Institute Genome Sequencing Center for Infectious Disease"/>
            <person name="Wu L."/>
            <person name="Ma J."/>
        </authorList>
    </citation>
    <scope>NUCLEOTIDE SEQUENCE [LARGE SCALE GENOMIC DNA]</scope>
    <source>
        <strain evidence="7">ICMP 19430</strain>
    </source>
</reference>
<dbReference type="SUPFAM" id="SSF53901">
    <property type="entry name" value="Thiolase-like"/>
    <property type="match status" value="1"/>
</dbReference>
<organism evidence="6 7">
    <name type="scientific">Streptomyces caviscabies</name>
    <dbReference type="NCBI Taxonomy" id="90079"/>
    <lineage>
        <taxon>Bacteria</taxon>
        <taxon>Bacillati</taxon>
        <taxon>Actinomycetota</taxon>
        <taxon>Actinomycetes</taxon>
        <taxon>Kitasatosporales</taxon>
        <taxon>Streptomycetaceae</taxon>
        <taxon>Streptomyces</taxon>
    </lineage>
</organism>
<dbReference type="InterPro" id="IPR013747">
    <property type="entry name" value="ACP_syn_III_C"/>
</dbReference>
<dbReference type="Pfam" id="PF08541">
    <property type="entry name" value="ACP_syn_III_C"/>
    <property type="match status" value="1"/>
</dbReference>
<evidence type="ECO:0000259" key="4">
    <source>
        <dbReference type="Pfam" id="PF08541"/>
    </source>
</evidence>
<accession>A0ABW2MJG7</accession>
<dbReference type="Gene3D" id="3.40.47.10">
    <property type="match status" value="2"/>
</dbReference>
<keyword evidence="2" id="KW-0808">Transferase</keyword>
<evidence type="ECO:0000313" key="6">
    <source>
        <dbReference type="EMBL" id="MFC7353374.1"/>
    </source>
</evidence>
<dbReference type="EMBL" id="JBHTCK010000006">
    <property type="protein sequence ID" value="MFC7353374.1"/>
    <property type="molecule type" value="Genomic_DNA"/>
</dbReference>
<evidence type="ECO:0000256" key="2">
    <source>
        <dbReference type="ARBA" id="ARBA00022679"/>
    </source>
</evidence>
<gene>
    <name evidence="6" type="ORF">ACFQW9_22270</name>
</gene>
<feature type="domain" description="Beta-ketoacyl-[acyl-carrier-protein] synthase III N-terminal" evidence="5">
    <location>
        <begin position="106"/>
        <end position="189"/>
    </location>
</feature>
<dbReference type="GeneID" id="95484405"/>
<name>A0ABW2MJG7_9ACTN</name>
<proteinExistence type="predicted"/>
<evidence type="ECO:0000259" key="5">
    <source>
        <dbReference type="Pfam" id="PF08545"/>
    </source>
</evidence>
<evidence type="ECO:0000313" key="7">
    <source>
        <dbReference type="Proteomes" id="UP001596509"/>
    </source>
</evidence>
<dbReference type="InterPro" id="IPR013751">
    <property type="entry name" value="ACP_syn_III_N"/>
</dbReference>
<dbReference type="Proteomes" id="UP001596509">
    <property type="component" value="Unassembled WGS sequence"/>
</dbReference>
<dbReference type="Pfam" id="PF08545">
    <property type="entry name" value="ACP_syn_III"/>
    <property type="match status" value="1"/>
</dbReference>
<dbReference type="InterPro" id="IPR016039">
    <property type="entry name" value="Thiolase-like"/>
</dbReference>
<dbReference type="PANTHER" id="PTHR34069:SF2">
    <property type="entry name" value="BETA-KETOACYL-[ACYL-CARRIER-PROTEIN] SYNTHASE III"/>
    <property type="match status" value="1"/>
</dbReference>